<dbReference type="OrthoDB" id="10265891at2759"/>
<dbReference type="CDD" id="cd04730">
    <property type="entry name" value="NPD_like"/>
    <property type="match status" value="1"/>
</dbReference>
<dbReference type="InterPro" id="IPR004136">
    <property type="entry name" value="NMO"/>
</dbReference>
<dbReference type="GO" id="GO:0051213">
    <property type="term" value="F:dioxygenase activity"/>
    <property type="evidence" value="ECO:0007669"/>
    <property type="project" value="UniProtKB-KW"/>
</dbReference>
<keyword evidence="2" id="KW-0288">FMN</keyword>
<dbReference type="GO" id="GO:0018580">
    <property type="term" value="F:nitronate monooxygenase activity"/>
    <property type="evidence" value="ECO:0007669"/>
    <property type="project" value="InterPro"/>
</dbReference>
<proteinExistence type="predicted"/>
<dbReference type="Pfam" id="PF03060">
    <property type="entry name" value="NMO"/>
    <property type="match status" value="1"/>
</dbReference>
<evidence type="ECO:0000313" key="5">
    <source>
        <dbReference type="Proteomes" id="UP000193920"/>
    </source>
</evidence>
<dbReference type="InterPro" id="IPR013785">
    <property type="entry name" value="Aldolase_TIM"/>
</dbReference>
<keyword evidence="4" id="KW-0223">Dioxygenase</keyword>
<keyword evidence="3" id="KW-0560">Oxidoreductase</keyword>
<dbReference type="PANTHER" id="PTHR32332:SF20">
    <property type="entry name" value="2-NITROPROPANE DIOXYGENASE-LIKE PROTEIN"/>
    <property type="match status" value="1"/>
</dbReference>
<sequence length="318" mass="34036">MGKNRVCEILGIEKPVIQAPMAWITSPELVAAVSNAGGLGVFGTSGGFEEEIKTVEGTIEEMRKCIRKARQLTDKPFGMNVFPSTDDPYGFSKATIQLCKEENIKILIFVGNVVPEEISQLKKDGFIIVFRESNPTVNGALAAEKAGADIIVATGCDEGGCAPILINGTMSIVALISEYVKIPVVAAGGIINSKFAKASAILGAEGAFVGTRFILSKECRAAQATKDDIMTTKPDDFIVYEIFGGHSRIRTTPHRIGKEGLAENSKGNNNPRLGSFYHGMLRGNVDEGVITVANVTPLIKSIDSCETIVNEIAEGYEY</sequence>
<keyword evidence="5" id="KW-1185">Reference proteome</keyword>
<evidence type="ECO:0000313" key="4">
    <source>
        <dbReference type="EMBL" id="ORY73352.1"/>
    </source>
</evidence>
<dbReference type="STRING" id="1754190.A0A1Y2EP80"/>
<evidence type="ECO:0000256" key="3">
    <source>
        <dbReference type="ARBA" id="ARBA00023002"/>
    </source>
</evidence>
<accession>A0A1Y2EP80</accession>
<dbReference type="Proteomes" id="UP000193920">
    <property type="component" value="Unassembled WGS sequence"/>
</dbReference>
<organism evidence="4 5">
    <name type="scientific">Neocallimastix californiae</name>
    <dbReference type="NCBI Taxonomy" id="1754190"/>
    <lineage>
        <taxon>Eukaryota</taxon>
        <taxon>Fungi</taxon>
        <taxon>Fungi incertae sedis</taxon>
        <taxon>Chytridiomycota</taxon>
        <taxon>Chytridiomycota incertae sedis</taxon>
        <taxon>Neocallimastigomycetes</taxon>
        <taxon>Neocallimastigales</taxon>
        <taxon>Neocallimastigaceae</taxon>
        <taxon>Neocallimastix</taxon>
    </lineage>
</organism>
<dbReference type="PANTHER" id="PTHR32332">
    <property type="entry name" value="2-NITROPROPANE DIOXYGENASE"/>
    <property type="match status" value="1"/>
</dbReference>
<reference evidence="4 5" key="1">
    <citation type="submission" date="2016-08" db="EMBL/GenBank/DDBJ databases">
        <title>A Parts List for Fungal Cellulosomes Revealed by Comparative Genomics.</title>
        <authorList>
            <consortium name="DOE Joint Genome Institute"/>
            <person name="Haitjema C.H."/>
            <person name="Gilmore S.P."/>
            <person name="Henske J.K."/>
            <person name="Solomon K.V."/>
            <person name="De Groot R."/>
            <person name="Kuo A."/>
            <person name="Mondo S.J."/>
            <person name="Salamov A.A."/>
            <person name="Labutti K."/>
            <person name="Zhao Z."/>
            <person name="Chiniquy J."/>
            <person name="Barry K."/>
            <person name="Brewer H.M."/>
            <person name="Purvine S.O."/>
            <person name="Wright A.T."/>
            <person name="Boxma B."/>
            <person name="Van Alen T."/>
            <person name="Hackstein J.H."/>
            <person name="Baker S.E."/>
            <person name="Grigoriev I.V."/>
            <person name="O'Malley M.A."/>
        </authorList>
    </citation>
    <scope>NUCLEOTIDE SEQUENCE [LARGE SCALE GENOMIC DNA]</scope>
    <source>
        <strain evidence="4 5">G1</strain>
    </source>
</reference>
<evidence type="ECO:0000256" key="2">
    <source>
        <dbReference type="ARBA" id="ARBA00022643"/>
    </source>
</evidence>
<name>A0A1Y2EP80_9FUNG</name>
<dbReference type="AlphaFoldDB" id="A0A1Y2EP80"/>
<comment type="caution">
    <text evidence="4">The sequence shown here is derived from an EMBL/GenBank/DDBJ whole genome shotgun (WGS) entry which is preliminary data.</text>
</comment>
<dbReference type="Gene3D" id="3.20.20.70">
    <property type="entry name" value="Aldolase class I"/>
    <property type="match status" value="1"/>
</dbReference>
<protein>
    <submittedName>
        <fullName evidence="4">2-nitropropane dioxygenase-like enzyme</fullName>
    </submittedName>
</protein>
<keyword evidence="1" id="KW-0285">Flavoprotein</keyword>
<gene>
    <name evidence="4" type="ORF">LY90DRAFT_378809</name>
</gene>
<evidence type="ECO:0000256" key="1">
    <source>
        <dbReference type="ARBA" id="ARBA00022630"/>
    </source>
</evidence>
<dbReference type="EMBL" id="MCOG01000034">
    <property type="protein sequence ID" value="ORY73352.1"/>
    <property type="molecule type" value="Genomic_DNA"/>
</dbReference>
<dbReference type="SUPFAM" id="SSF51412">
    <property type="entry name" value="Inosine monophosphate dehydrogenase (IMPDH)"/>
    <property type="match status" value="1"/>
</dbReference>